<dbReference type="AlphaFoldDB" id="A0A1H8ZZE8"/>
<dbReference type="InterPro" id="IPR050767">
    <property type="entry name" value="Sel1_AlgK"/>
</dbReference>
<accession>A0A1H8ZZE8</accession>
<dbReference type="SMART" id="SM00671">
    <property type="entry name" value="SEL1"/>
    <property type="match status" value="5"/>
</dbReference>
<reference evidence="1 2" key="1">
    <citation type="submission" date="2016-10" db="EMBL/GenBank/DDBJ databases">
        <authorList>
            <person name="de Groot N.N."/>
        </authorList>
    </citation>
    <scope>NUCLEOTIDE SEQUENCE [LARGE SCALE GENOMIC DNA]</scope>
    <source>
        <strain evidence="1 2">Nm9</strain>
    </source>
</reference>
<dbReference type="InterPro" id="IPR011990">
    <property type="entry name" value="TPR-like_helical_dom_sf"/>
</dbReference>
<dbReference type="Gene3D" id="1.25.40.10">
    <property type="entry name" value="Tetratricopeptide repeat domain"/>
    <property type="match status" value="2"/>
</dbReference>
<gene>
    <name evidence="1" type="ORF">SAMN05421510_100231</name>
</gene>
<organism evidence="1 2">
    <name type="scientific">Nitrosomonas ureae</name>
    <dbReference type="NCBI Taxonomy" id="44577"/>
    <lineage>
        <taxon>Bacteria</taxon>
        <taxon>Pseudomonadati</taxon>
        <taxon>Pseudomonadota</taxon>
        <taxon>Betaproteobacteria</taxon>
        <taxon>Nitrosomonadales</taxon>
        <taxon>Nitrosomonadaceae</taxon>
        <taxon>Nitrosomonas</taxon>
    </lineage>
</organism>
<dbReference type="STRING" id="44577.ATY38_11690"/>
<dbReference type="Proteomes" id="UP000181998">
    <property type="component" value="Unassembled WGS sequence"/>
</dbReference>
<dbReference type="InterPro" id="IPR006597">
    <property type="entry name" value="Sel1-like"/>
</dbReference>
<evidence type="ECO:0000313" key="2">
    <source>
        <dbReference type="Proteomes" id="UP000181998"/>
    </source>
</evidence>
<evidence type="ECO:0008006" key="3">
    <source>
        <dbReference type="Google" id="ProtNLM"/>
    </source>
</evidence>
<dbReference type="PANTHER" id="PTHR11102:SF160">
    <property type="entry name" value="ERAD-ASSOCIATED E3 UBIQUITIN-PROTEIN LIGASE COMPONENT HRD3"/>
    <property type="match status" value="1"/>
</dbReference>
<name>A0A1H8ZZE8_9PROT</name>
<dbReference type="Pfam" id="PF08238">
    <property type="entry name" value="Sel1"/>
    <property type="match status" value="4"/>
</dbReference>
<dbReference type="RefSeq" id="WP_256216373.1">
    <property type="nucleotide sequence ID" value="NZ_FOFX01000002.1"/>
</dbReference>
<dbReference type="SUPFAM" id="SSF81901">
    <property type="entry name" value="HCP-like"/>
    <property type="match status" value="1"/>
</dbReference>
<proteinExistence type="predicted"/>
<evidence type="ECO:0000313" key="1">
    <source>
        <dbReference type="EMBL" id="SEP69799.1"/>
    </source>
</evidence>
<dbReference type="EMBL" id="FOFX01000002">
    <property type="protein sequence ID" value="SEP69799.1"/>
    <property type="molecule type" value="Genomic_DNA"/>
</dbReference>
<dbReference type="PANTHER" id="PTHR11102">
    <property type="entry name" value="SEL-1-LIKE PROTEIN"/>
    <property type="match status" value="1"/>
</dbReference>
<protein>
    <recommendedName>
        <fullName evidence="3">TPR repeat</fullName>
    </recommendedName>
</protein>
<sequence>MAFILRGPSLVQVWLFDISADRNMKKALWALLCAVTFLSEAWADKVNGADAPASDHPTLQDAQDALASGNYAKAFNGYHNAAVQGKNALAQFSVGLFYQNGWGREIDPIAACRWFEKAAQGGIPVAQHLAGVCFDEGIHHEEDPAAAAHWFRKAAQAGHHYSYCHLANLLMTGRGFPKDPVKALELCHPMAQQGSPPAQLWMGKFYLQGDSAIRDKQEAYRWFAAAAQKQTPEAFYYLGLIMQSDSSANHAPSEIRQMFEQAATLKYIPAYFQAGKHFYDAEPNPGTGQLSAEHLAKAYLWLSAAIQQSQNPEEISVAKSMVQQILAVMPNTWLAELDQKIAQHLQRD</sequence>